<feature type="transmembrane region" description="Helical" evidence="8">
    <location>
        <begin position="267"/>
        <end position="288"/>
    </location>
</feature>
<dbReference type="Gene3D" id="3.90.550.10">
    <property type="entry name" value="Spore Coat Polysaccharide Biosynthesis Protein SpsA, Chain A"/>
    <property type="match status" value="1"/>
</dbReference>
<evidence type="ECO:0000313" key="11">
    <source>
        <dbReference type="Proteomes" id="UP001500936"/>
    </source>
</evidence>
<evidence type="ECO:0000313" key="10">
    <source>
        <dbReference type="EMBL" id="GAA4413534.1"/>
    </source>
</evidence>
<evidence type="ECO:0000259" key="9">
    <source>
        <dbReference type="Pfam" id="PF00535"/>
    </source>
</evidence>
<keyword evidence="7 8" id="KW-0472">Membrane</keyword>
<dbReference type="PANTHER" id="PTHR48090:SF3">
    <property type="entry name" value="UNDECAPRENYL-PHOSPHATE 4-DEOXY-4-FORMAMIDO-L-ARABINOSE TRANSFERASE"/>
    <property type="match status" value="1"/>
</dbReference>
<protein>
    <submittedName>
        <fullName evidence="10">Glycosyltransferase family 2 protein</fullName>
    </submittedName>
</protein>
<reference evidence="11" key="1">
    <citation type="journal article" date="2019" name="Int. J. Syst. Evol. Microbiol.">
        <title>The Global Catalogue of Microorganisms (GCM) 10K type strain sequencing project: providing services to taxonomists for standard genome sequencing and annotation.</title>
        <authorList>
            <consortium name="The Broad Institute Genomics Platform"/>
            <consortium name="The Broad Institute Genome Sequencing Center for Infectious Disease"/>
            <person name="Wu L."/>
            <person name="Ma J."/>
        </authorList>
    </citation>
    <scope>NUCLEOTIDE SEQUENCE [LARGE SCALE GENOMIC DNA]</scope>
    <source>
        <strain evidence="11">JCM 17925</strain>
    </source>
</reference>
<evidence type="ECO:0000256" key="5">
    <source>
        <dbReference type="ARBA" id="ARBA00022985"/>
    </source>
</evidence>
<dbReference type="RefSeq" id="WP_345269934.1">
    <property type="nucleotide sequence ID" value="NZ_BAABHB010000010.1"/>
</dbReference>
<evidence type="ECO:0000256" key="7">
    <source>
        <dbReference type="ARBA" id="ARBA00023136"/>
    </source>
</evidence>
<dbReference type="EMBL" id="BAABHB010000010">
    <property type="protein sequence ID" value="GAA4413534.1"/>
    <property type="molecule type" value="Genomic_DNA"/>
</dbReference>
<keyword evidence="5" id="KW-0448">Lipopolysaccharide biosynthesis</keyword>
<name>A0ABP8KS48_9BACT</name>
<sequence length="318" mass="35665">MNDVYVSVVVCVYNEAGNIYPMVEQVCRALDGYNYELIYVNDGSTDQTLAELRTILHDRLVILDLQKNYGQSLALAAGIEAARGEFIVTLDGDLQNDPADIPRMLKLAEEGDYDLVAGIRANRQDGALLRKLPSRLANALIRWATDVRLKDYGCALKVFRADLAKNLGLYGELHRFIPVLAHLEGARVSQVDVQHHPRRTGQSKYGLGRTLKVVSDLILMLFMKKYLCKPMHFFGNWGLLLLLVGLGINAYLLVLKLAGQDIWGKPLLILGMMLVLAGIQLISFGIMAELQMRTYYESQAKKPYRVRRVYRPSIPVAA</sequence>
<evidence type="ECO:0000256" key="2">
    <source>
        <dbReference type="ARBA" id="ARBA00022676"/>
    </source>
</evidence>
<organism evidence="10 11">
    <name type="scientific">Nibrella viscosa</name>
    <dbReference type="NCBI Taxonomy" id="1084524"/>
    <lineage>
        <taxon>Bacteria</taxon>
        <taxon>Pseudomonadati</taxon>
        <taxon>Bacteroidota</taxon>
        <taxon>Cytophagia</taxon>
        <taxon>Cytophagales</taxon>
        <taxon>Spirosomataceae</taxon>
        <taxon>Nibrella</taxon>
    </lineage>
</organism>
<dbReference type="PANTHER" id="PTHR48090">
    <property type="entry name" value="UNDECAPRENYL-PHOSPHATE 4-DEOXY-4-FORMAMIDO-L-ARABINOSE TRANSFERASE-RELATED"/>
    <property type="match status" value="1"/>
</dbReference>
<keyword evidence="1" id="KW-1003">Cell membrane</keyword>
<accession>A0ABP8KS48</accession>
<dbReference type="SUPFAM" id="SSF53448">
    <property type="entry name" value="Nucleotide-diphospho-sugar transferases"/>
    <property type="match status" value="1"/>
</dbReference>
<keyword evidence="2" id="KW-0328">Glycosyltransferase</keyword>
<evidence type="ECO:0000256" key="8">
    <source>
        <dbReference type="SAM" id="Phobius"/>
    </source>
</evidence>
<evidence type="ECO:0000256" key="1">
    <source>
        <dbReference type="ARBA" id="ARBA00022475"/>
    </source>
</evidence>
<dbReference type="Proteomes" id="UP001500936">
    <property type="component" value="Unassembled WGS sequence"/>
</dbReference>
<keyword evidence="4 8" id="KW-0812">Transmembrane</keyword>
<feature type="transmembrane region" description="Helical" evidence="8">
    <location>
        <begin position="233"/>
        <end position="255"/>
    </location>
</feature>
<dbReference type="InterPro" id="IPR029044">
    <property type="entry name" value="Nucleotide-diphossugar_trans"/>
</dbReference>
<gene>
    <name evidence="10" type="ORF">GCM10023187_41920</name>
</gene>
<proteinExistence type="predicted"/>
<evidence type="ECO:0000256" key="6">
    <source>
        <dbReference type="ARBA" id="ARBA00022989"/>
    </source>
</evidence>
<dbReference type="InterPro" id="IPR001173">
    <property type="entry name" value="Glyco_trans_2-like"/>
</dbReference>
<keyword evidence="11" id="KW-1185">Reference proteome</keyword>
<dbReference type="InterPro" id="IPR050256">
    <property type="entry name" value="Glycosyltransferase_2"/>
</dbReference>
<keyword evidence="6 8" id="KW-1133">Transmembrane helix</keyword>
<evidence type="ECO:0000256" key="4">
    <source>
        <dbReference type="ARBA" id="ARBA00022692"/>
    </source>
</evidence>
<dbReference type="Pfam" id="PF00535">
    <property type="entry name" value="Glycos_transf_2"/>
    <property type="match status" value="1"/>
</dbReference>
<keyword evidence="3" id="KW-0808">Transferase</keyword>
<comment type="caution">
    <text evidence="10">The sequence shown here is derived from an EMBL/GenBank/DDBJ whole genome shotgun (WGS) entry which is preliminary data.</text>
</comment>
<evidence type="ECO:0000256" key="3">
    <source>
        <dbReference type="ARBA" id="ARBA00022679"/>
    </source>
</evidence>
<dbReference type="CDD" id="cd04187">
    <property type="entry name" value="DPM1_like_bac"/>
    <property type="match status" value="1"/>
</dbReference>
<feature type="domain" description="Glycosyltransferase 2-like" evidence="9">
    <location>
        <begin position="7"/>
        <end position="145"/>
    </location>
</feature>